<keyword evidence="1" id="KW-0614">Plasmid</keyword>
<dbReference type="EMBL" id="FJ176937">
    <property type="protein sequence ID" value="ACK87013.1"/>
    <property type="molecule type" value="Genomic_DNA"/>
</dbReference>
<name>B8X8Z2_PECAT</name>
<protein>
    <submittedName>
        <fullName evidence="1">Uncharacterized protein</fullName>
    </submittedName>
</protein>
<reference evidence="1" key="1">
    <citation type="journal article" date="2009" name="Proc. Natl. Acad. Sci. U.S.A.">
        <title>The phage abortive infection system, ToxIN, functions as a protein-RNA toxin-antitoxin pair.</title>
        <authorList>
            <person name="Fineran P.C."/>
            <person name="Blower T.R."/>
            <person name="Foulds I.J."/>
            <person name="Humphreys D.P."/>
            <person name="Lilley K.S."/>
            <person name="Salmond G.P."/>
        </authorList>
    </citation>
    <scope>NUCLEOTIDE SEQUENCE</scope>
    <source>
        <strain evidence="1">SCRI1039</strain>
        <plasmid evidence="1">pECA1039</plasmid>
    </source>
</reference>
<geneLocation type="plasmid" evidence="1">
    <name>pECA1039</name>
</geneLocation>
<organism evidence="1">
    <name type="scientific">Pectobacterium atrosepticum</name>
    <name type="common">Erwinia carotovora subsp. atroseptica</name>
    <dbReference type="NCBI Taxonomy" id="29471"/>
    <lineage>
        <taxon>Bacteria</taxon>
        <taxon>Pseudomonadati</taxon>
        <taxon>Pseudomonadota</taxon>
        <taxon>Gammaproteobacteria</taxon>
        <taxon>Enterobacterales</taxon>
        <taxon>Pectobacteriaceae</taxon>
        <taxon>Pectobacterium</taxon>
    </lineage>
</organism>
<sequence>MALSAADISRLKSLTSLVAGVDRKLLQLQSESNREVNNRNKYVQEMNRIHAKR</sequence>
<proteinExistence type="predicted"/>
<accession>B8X8Z2</accession>
<evidence type="ECO:0000313" key="1">
    <source>
        <dbReference type="EMBL" id="ACK87013.1"/>
    </source>
</evidence>
<dbReference type="AlphaFoldDB" id="B8X8Z2"/>